<name>A0A7G1QCB8_9GAMM</name>
<evidence type="ECO:0000313" key="2">
    <source>
        <dbReference type="Proteomes" id="UP000516072"/>
    </source>
</evidence>
<reference evidence="1 2" key="1">
    <citation type="submission" date="2020-03" db="EMBL/GenBank/DDBJ databases">
        <authorList>
            <person name="Picone N."/>
        </authorList>
    </citation>
    <scope>NUCLEOTIDE SEQUENCE [LARGE SCALE GENOMIC DNA]</scope>
    <source>
        <strain evidence="1">NSCAC1</strain>
    </source>
</reference>
<proteinExistence type="predicted"/>
<dbReference type="Proteomes" id="UP000516072">
    <property type="component" value="Chromosome"/>
</dbReference>
<dbReference type="KEGG" id="ntg:NSCAC_1764"/>
<dbReference type="AlphaFoldDB" id="A0A7G1QCB8"/>
<protein>
    <submittedName>
        <fullName evidence="1">Uncharacterized protein</fullName>
    </submittedName>
</protein>
<organism evidence="1 2">
    <name type="scientific">Candidatus Nitrosacidococcus tergens</name>
    <dbReference type="NCBI Taxonomy" id="553981"/>
    <lineage>
        <taxon>Bacteria</taxon>
        <taxon>Pseudomonadati</taxon>
        <taxon>Pseudomonadota</taxon>
        <taxon>Gammaproteobacteria</taxon>
        <taxon>Chromatiales</taxon>
        <taxon>Chromatiaceae</taxon>
        <taxon>Candidatus Nitrosacidococcus</taxon>
    </lineage>
</organism>
<dbReference type="EMBL" id="LR778175">
    <property type="protein sequence ID" value="CAB1277624.1"/>
    <property type="molecule type" value="Genomic_DNA"/>
</dbReference>
<gene>
    <name evidence="1" type="ORF">NSCAC_1764</name>
</gene>
<accession>A0A7G1QCB8</accession>
<evidence type="ECO:0000313" key="1">
    <source>
        <dbReference type="EMBL" id="CAB1277624.1"/>
    </source>
</evidence>
<sequence>MIDLRKGFLVLLTMEYSPYHSLPWPRPSLMRRAICASENEDFSYNESPVCFFTALLDL</sequence>
<keyword evidence="2" id="KW-1185">Reference proteome</keyword>